<proteinExistence type="predicted"/>
<accession>A0A315EMK7</accession>
<organism evidence="2 3">
    <name type="scientific">Limnohabitans curvus</name>
    <dbReference type="NCBI Taxonomy" id="323423"/>
    <lineage>
        <taxon>Bacteria</taxon>
        <taxon>Pseudomonadati</taxon>
        <taxon>Pseudomonadota</taxon>
        <taxon>Betaproteobacteria</taxon>
        <taxon>Burkholderiales</taxon>
        <taxon>Comamonadaceae</taxon>
        <taxon>Limnohabitans</taxon>
    </lineage>
</organism>
<evidence type="ECO:0000313" key="3">
    <source>
        <dbReference type="Proteomes" id="UP000251341"/>
    </source>
</evidence>
<dbReference type="EMBL" id="NESP01000001">
    <property type="protein sequence ID" value="PUE59116.1"/>
    <property type="molecule type" value="Genomic_DNA"/>
</dbReference>
<dbReference type="AlphaFoldDB" id="A0A315EMK7"/>
<evidence type="ECO:0000313" key="2">
    <source>
        <dbReference type="EMBL" id="PUE59116.1"/>
    </source>
</evidence>
<gene>
    <name evidence="2" type="ORF">B9Z44_05735</name>
</gene>
<sequence length="72" mass="7814">MAHAKKAHPDVSAADFKKALEQKLSSDPSTVDLRRVTRSVNMVSATERVRDVRDQHHTATFSGGAIGGGKKR</sequence>
<name>A0A315EMK7_9BURK</name>
<protein>
    <submittedName>
        <fullName evidence="2">Uncharacterized protein</fullName>
    </submittedName>
</protein>
<evidence type="ECO:0000256" key="1">
    <source>
        <dbReference type="SAM" id="MobiDB-lite"/>
    </source>
</evidence>
<dbReference type="Proteomes" id="UP000251341">
    <property type="component" value="Unassembled WGS sequence"/>
</dbReference>
<reference evidence="2 3" key="1">
    <citation type="submission" date="2017-04" db="EMBL/GenBank/DDBJ databases">
        <title>Unexpected and diverse lifestyles within the genus Limnohabitans.</title>
        <authorList>
            <person name="Kasalicky V."/>
            <person name="Mehrshad M."/>
            <person name="Andrei S.-A."/>
            <person name="Salcher M."/>
            <person name="Kratochvilova H."/>
            <person name="Simek K."/>
            <person name="Ghai R."/>
        </authorList>
    </citation>
    <scope>NUCLEOTIDE SEQUENCE [LARGE SCALE GENOMIC DNA]</scope>
    <source>
        <strain evidence="2 3">MWH-C5</strain>
    </source>
</reference>
<comment type="caution">
    <text evidence="2">The sequence shown here is derived from an EMBL/GenBank/DDBJ whole genome shotgun (WGS) entry which is preliminary data.</text>
</comment>
<keyword evidence="3" id="KW-1185">Reference proteome</keyword>
<feature type="region of interest" description="Disordered" evidence="1">
    <location>
        <begin position="50"/>
        <end position="72"/>
    </location>
</feature>